<feature type="compositionally biased region" description="Acidic residues" evidence="3">
    <location>
        <begin position="32"/>
        <end position="49"/>
    </location>
</feature>
<keyword evidence="5" id="KW-1185">Reference proteome</keyword>
<dbReference type="EMBL" id="JAFIRN010000001">
    <property type="protein sequence ID" value="KAG5856822.1"/>
    <property type="molecule type" value="Genomic_DNA"/>
</dbReference>
<evidence type="ECO:0000256" key="1">
    <source>
        <dbReference type="ARBA" id="ARBA00008315"/>
    </source>
</evidence>
<name>A0A9D3N006_ANGAN</name>
<dbReference type="PANTHER" id="PTHR23035:SF1">
    <property type="entry name" value="CILIA- AND FLAGELLA-ASSOCIATED PROTEIN 97"/>
    <property type="match status" value="1"/>
</dbReference>
<feature type="compositionally biased region" description="Basic and acidic residues" evidence="3">
    <location>
        <begin position="50"/>
        <end position="67"/>
    </location>
</feature>
<feature type="compositionally biased region" description="Polar residues" evidence="3">
    <location>
        <begin position="8"/>
        <end position="17"/>
    </location>
</feature>
<dbReference type="AlphaFoldDB" id="A0A9D3N006"/>
<proteinExistence type="inferred from homology"/>
<evidence type="ECO:0000313" key="5">
    <source>
        <dbReference type="Proteomes" id="UP001044222"/>
    </source>
</evidence>
<dbReference type="OrthoDB" id="515313at2759"/>
<comment type="caution">
    <text evidence="4">The sequence shown here is derived from an EMBL/GenBank/DDBJ whole genome shotgun (WGS) entry which is preliminary data.</text>
</comment>
<dbReference type="InterPro" id="IPR038791">
    <property type="entry name" value="Cfap97/Hemingway"/>
</dbReference>
<protein>
    <recommendedName>
        <fullName evidence="2">Cilia- and flagella-associated protein 97</fullName>
    </recommendedName>
</protein>
<organism evidence="4 5">
    <name type="scientific">Anguilla anguilla</name>
    <name type="common">European freshwater eel</name>
    <name type="synonym">Muraena anguilla</name>
    <dbReference type="NCBI Taxonomy" id="7936"/>
    <lineage>
        <taxon>Eukaryota</taxon>
        <taxon>Metazoa</taxon>
        <taxon>Chordata</taxon>
        <taxon>Craniata</taxon>
        <taxon>Vertebrata</taxon>
        <taxon>Euteleostomi</taxon>
        <taxon>Actinopterygii</taxon>
        <taxon>Neopterygii</taxon>
        <taxon>Teleostei</taxon>
        <taxon>Anguilliformes</taxon>
        <taxon>Anguillidae</taxon>
        <taxon>Anguilla</taxon>
    </lineage>
</organism>
<evidence type="ECO:0000256" key="3">
    <source>
        <dbReference type="SAM" id="MobiDB-lite"/>
    </source>
</evidence>
<evidence type="ECO:0000313" key="4">
    <source>
        <dbReference type="EMBL" id="KAG5856822.1"/>
    </source>
</evidence>
<gene>
    <name evidence="4" type="ORF">ANANG_G00011970</name>
</gene>
<dbReference type="PANTHER" id="PTHR23035">
    <property type="entry name" value="CILIA- AND FLAGELLA-ASSOCIATED PROTEIN 97-RELATED"/>
    <property type="match status" value="1"/>
</dbReference>
<accession>A0A9D3N006</accession>
<comment type="similarity">
    <text evidence="1">Belongs to the CFAP97 family.</text>
</comment>
<sequence>MACCFPNPTVSSVSTDSDAAGQAAIPNKDQEGETEQFFDSNDEGKEDDDMNAREQEQQAKAKERSQRPEPSITRLYHSAVNRKREMERIDRENQALLKRLDTMKPSRGMSRTEQLADYDRQAPYRGLPAPGPSNLLEMRSPDHFKLMLKAHHSRAKLSGFLQ</sequence>
<feature type="compositionally biased region" description="Basic and acidic residues" evidence="3">
    <location>
        <begin position="82"/>
        <end position="104"/>
    </location>
</feature>
<feature type="region of interest" description="Disordered" evidence="3">
    <location>
        <begin position="1"/>
        <end position="134"/>
    </location>
</feature>
<dbReference type="Proteomes" id="UP001044222">
    <property type="component" value="Unassembled WGS sequence"/>
</dbReference>
<evidence type="ECO:0000256" key="2">
    <source>
        <dbReference type="ARBA" id="ARBA00021424"/>
    </source>
</evidence>
<dbReference type="GO" id="GO:0007283">
    <property type="term" value="P:spermatogenesis"/>
    <property type="evidence" value="ECO:0007669"/>
    <property type="project" value="TreeGrafter"/>
</dbReference>
<reference evidence="4" key="1">
    <citation type="submission" date="2021-01" db="EMBL/GenBank/DDBJ databases">
        <title>A chromosome-scale assembly of European eel, Anguilla anguilla.</title>
        <authorList>
            <person name="Henkel C."/>
            <person name="Jong-Raadsen S.A."/>
            <person name="Dufour S."/>
            <person name="Weltzien F.-A."/>
            <person name="Palstra A.P."/>
            <person name="Pelster B."/>
            <person name="Spaink H.P."/>
            <person name="Van Den Thillart G.E."/>
            <person name="Jansen H."/>
            <person name="Zahm M."/>
            <person name="Klopp C."/>
            <person name="Cedric C."/>
            <person name="Louis A."/>
            <person name="Berthelot C."/>
            <person name="Parey E."/>
            <person name="Roest Crollius H."/>
            <person name="Montfort J."/>
            <person name="Robinson-Rechavi M."/>
            <person name="Bucao C."/>
            <person name="Bouchez O."/>
            <person name="Gislard M."/>
            <person name="Lluch J."/>
            <person name="Milhes M."/>
            <person name="Lampietro C."/>
            <person name="Lopez Roques C."/>
            <person name="Donnadieu C."/>
            <person name="Braasch I."/>
            <person name="Desvignes T."/>
            <person name="Postlethwait J."/>
            <person name="Bobe J."/>
            <person name="Guiguen Y."/>
            <person name="Dirks R."/>
        </authorList>
    </citation>
    <scope>NUCLEOTIDE SEQUENCE</scope>
    <source>
        <strain evidence="4">Tag_6206</strain>
        <tissue evidence="4">Liver</tissue>
    </source>
</reference>
<dbReference type="InterPro" id="IPR029488">
    <property type="entry name" value="Hmw/CFAP97"/>
</dbReference>
<dbReference type="Pfam" id="PF13879">
    <property type="entry name" value="Hmw_CFAP97"/>
    <property type="match status" value="1"/>
</dbReference>